<name>A0A4S2KV09_9HYME</name>
<sequence>MSIADCVSNQSRPTQDKSLIVQNRAIDSTLTCPEPYFLSEGLYATPEELENTREVTLQVMTIGTFIEDATKLRSQGTPINFFRIFGKVLGHLICRGRKRPHIPLMGAEEECTITGLKYLYALYVMELFTLS</sequence>
<dbReference type="EMBL" id="QBLH01000889">
    <property type="protein sequence ID" value="TGZ53893.1"/>
    <property type="molecule type" value="Genomic_DNA"/>
</dbReference>
<evidence type="ECO:0000313" key="1">
    <source>
        <dbReference type="EMBL" id="TGZ53893.1"/>
    </source>
</evidence>
<dbReference type="AlphaFoldDB" id="A0A4S2KV09"/>
<comment type="caution">
    <text evidence="1">The sequence shown here is derived from an EMBL/GenBank/DDBJ whole genome shotgun (WGS) entry which is preliminary data.</text>
</comment>
<reference evidence="1 2" key="1">
    <citation type="journal article" date="2019" name="Philos. Trans. R. Soc. Lond., B, Biol. Sci.">
        <title>Ant behaviour and brain gene expression of defending hosts depend on the ecological success of the intruding social parasite.</title>
        <authorList>
            <person name="Kaur R."/>
            <person name="Stoldt M."/>
            <person name="Jongepier E."/>
            <person name="Feldmeyer B."/>
            <person name="Menzel F."/>
            <person name="Bornberg-Bauer E."/>
            <person name="Foitzik S."/>
        </authorList>
    </citation>
    <scope>NUCLEOTIDE SEQUENCE [LARGE SCALE GENOMIC DNA]</scope>
    <source>
        <tissue evidence="1">Whole body</tissue>
    </source>
</reference>
<keyword evidence="2" id="KW-1185">Reference proteome</keyword>
<gene>
    <name evidence="1" type="ORF">DBV15_01828</name>
</gene>
<protein>
    <submittedName>
        <fullName evidence="1">Uncharacterized protein</fullName>
    </submittedName>
</protein>
<evidence type="ECO:0000313" key="2">
    <source>
        <dbReference type="Proteomes" id="UP000310200"/>
    </source>
</evidence>
<accession>A0A4S2KV09</accession>
<organism evidence="1 2">
    <name type="scientific">Temnothorax longispinosus</name>
    <dbReference type="NCBI Taxonomy" id="300112"/>
    <lineage>
        <taxon>Eukaryota</taxon>
        <taxon>Metazoa</taxon>
        <taxon>Ecdysozoa</taxon>
        <taxon>Arthropoda</taxon>
        <taxon>Hexapoda</taxon>
        <taxon>Insecta</taxon>
        <taxon>Pterygota</taxon>
        <taxon>Neoptera</taxon>
        <taxon>Endopterygota</taxon>
        <taxon>Hymenoptera</taxon>
        <taxon>Apocrita</taxon>
        <taxon>Aculeata</taxon>
        <taxon>Formicoidea</taxon>
        <taxon>Formicidae</taxon>
        <taxon>Myrmicinae</taxon>
        <taxon>Temnothorax</taxon>
    </lineage>
</organism>
<proteinExistence type="predicted"/>
<dbReference type="Proteomes" id="UP000310200">
    <property type="component" value="Unassembled WGS sequence"/>
</dbReference>